<name>T1F0G1_HELRO</name>
<feature type="signal peptide" evidence="1">
    <location>
        <begin position="1"/>
        <end position="26"/>
    </location>
</feature>
<organism evidence="3 4">
    <name type="scientific">Helobdella robusta</name>
    <name type="common">Californian leech</name>
    <dbReference type="NCBI Taxonomy" id="6412"/>
    <lineage>
        <taxon>Eukaryota</taxon>
        <taxon>Metazoa</taxon>
        <taxon>Spiralia</taxon>
        <taxon>Lophotrochozoa</taxon>
        <taxon>Annelida</taxon>
        <taxon>Clitellata</taxon>
        <taxon>Hirudinea</taxon>
        <taxon>Rhynchobdellida</taxon>
        <taxon>Glossiphoniidae</taxon>
        <taxon>Helobdella</taxon>
    </lineage>
</organism>
<dbReference type="Proteomes" id="UP000015101">
    <property type="component" value="Unassembled WGS sequence"/>
</dbReference>
<evidence type="ECO:0000313" key="3">
    <source>
        <dbReference type="EnsemblMetazoa" id="HelroP168350"/>
    </source>
</evidence>
<reference evidence="2 4" key="2">
    <citation type="journal article" date="2013" name="Nature">
        <title>Insights into bilaterian evolution from three spiralian genomes.</title>
        <authorList>
            <person name="Simakov O."/>
            <person name="Marletaz F."/>
            <person name="Cho S.J."/>
            <person name="Edsinger-Gonzales E."/>
            <person name="Havlak P."/>
            <person name="Hellsten U."/>
            <person name="Kuo D.H."/>
            <person name="Larsson T."/>
            <person name="Lv J."/>
            <person name="Arendt D."/>
            <person name="Savage R."/>
            <person name="Osoegawa K."/>
            <person name="de Jong P."/>
            <person name="Grimwood J."/>
            <person name="Chapman J.A."/>
            <person name="Shapiro H."/>
            <person name="Aerts A."/>
            <person name="Otillar R.P."/>
            <person name="Terry A.Y."/>
            <person name="Boore J.L."/>
            <person name="Grigoriev I.V."/>
            <person name="Lindberg D.R."/>
            <person name="Seaver E.C."/>
            <person name="Weisblat D.A."/>
            <person name="Putnam N.H."/>
            <person name="Rokhsar D.S."/>
        </authorList>
    </citation>
    <scope>NUCLEOTIDE SEQUENCE</scope>
</reference>
<keyword evidence="4" id="KW-1185">Reference proteome</keyword>
<evidence type="ECO:0000313" key="4">
    <source>
        <dbReference type="Proteomes" id="UP000015101"/>
    </source>
</evidence>
<keyword evidence="1" id="KW-0732">Signal</keyword>
<evidence type="ECO:0000256" key="1">
    <source>
        <dbReference type="SAM" id="SignalP"/>
    </source>
</evidence>
<protein>
    <submittedName>
        <fullName evidence="2 3">Uncharacterized protein</fullName>
    </submittedName>
</protein>
<dbReference type="AlphaFoldDB" id="T1F0G1"/>
<dbReference type="HOGENOM" id="CLU_2099477_0_0_1"/>
<proteinExistence type="predicted"/>
<evidence type="ECO:0000313" key="2">
    <source>
        <dbReference type="EMBL" id="ESO09371.1"/>
    </source>
</evidence>
<gene>
    <name evidence="3" type="primary">20202311</name>
    <name evidence="2" type="ORF">HELRODRAFT_168350</name>
</gene>
<dbReference type="CTD" id="20202311"/>
<reference evidence="3" key="3">
    <citation type="submission" date="2015-06" db="UniProtKB">
        <authorList>
            <consortium name="EnsemblMetazoa"/>
        </authorList>
    </citation>
    <scope>IDENTIFICATION</scope>
</reference>
<accession>T1F0G1</accession>
<reference evidence="4" key="1">
    <citation type="submission" date="2012-12" db="EMBL/GenBank/DDBJ databases">
        <authorList>
            <person name="Hellsten U."/>
            <person name="Grimwood J."/>
            <person name="Chapman J.A."/>
            <person name="Shapiro H."/>
            <person name="Aerts A."/>
            <person name="Otillar R.P."/>
            <person name="Terry A.Y."/>
            <person name="Boore J.L."/>
            <person name="Simakov O."/>
            <person name="Marletaz F."/>
            <person name="Cho S.-J."/>
            <person name="Edsinger-Gonzales E."/>
            <person name="Havlak P."/>
            <person name="Kuo D.-H."/>
            <person name="Larsson T."/>
            <person name="Lv J."/>
            <person name="Arendt D."/>
            <person name="Savage R."/>
            <person name="Osoegawa K."/>
            <person name="de Jong P."/>
            <person name="Lindberg D.R."/>
            <person name="Seaver E.C."/>
            <person name="Weisblat D.A."/>
            <person name="Putnam N.H."/>
            <person name="Grigoriev I.V."/>
            <person name="Rokhsar D.S."/>
        </authorList>
    </citation>
    <scope>NUCLEOTIDE SEQUENCE</scope>
</reference>
<dbReference type="EMBL" id="AMQM01002955">
    <property type="status" value="NOT_ANNOTATED_CDS"/>
    <property type="molecule type" value="Genomic_DNA"/>
</dbReference>
<dbReference type="RefSeq" id="XP_009012464.1">
    <property type="nucleotide sequence ID" value="XM_009014216.1"/>
</dbReference>
<dbReference type="EnsemblMetazoa" id="HelroT168350">
    <property type="protein sequence ID" value="HelroP168350"/>
    <property type="gene ID" value="HelroG168350"/>
</dbReference>
<dbReference type="EMBL" id="KB095959">
    <property type="protein sequence ID" value="ESO09371.1"/>
    <property type="molecule type" value="Genomic_DNA"/>
</dbReference>
<feature type="chain" id="PRO_5010980174" evidence="1">
    <location>
        <begin position="27"/>
        <end position="116"/>
    </location>
</feature>
<sequence length="116" mass="13281">MKPLRTSHFTFIFSIIIISTFQTSIAQVFECCGSKLLDSQSSVAIENGRPLVAGTYRALTLKICTSEPLRIQVWTRLNDNQYLLKWSYNINASLEQSFQHNYTLLSQIFNIVIMIS</sequence>
<dbReference type="KEGG" id="hro:HELRODRAFT_168350"/>
<dbReference type="InParanoid" id="T1F0G1"/>
<dbReference type="GeneID" id="20202311"/>